<geneLocation type="plasmid" evidence="2">
    <name>pmc64a</name>
</geneLocation>
<keyword evidence="1" id="KW-0614">Plasmid</keyword>
<dbReference type="RefSeq" id="WP_161507898.1">
    <property type="nucleotide sequence ID" value="NZ_CAWPID010000002.1"/>
</dbReference>
<accession>A0AAE6SMY1</accession>
<reference evidence="1 2" key="1">
    <citation type="submission" date="2020-01" db="EMBL/GenBank/DDBJ databases">
        <title>Complete genome of Aeromonas media MC64.</title>
        <authorList>
            <person name="Cao G."/>
            <person name="Fu J."/>
            <person name="Zhong C."/>
        </authorList>
    </citation>
    <scope>NUCLEOTIDE SEQUENCE [LARGE SCALE GENOMIC DNA]</scope>
    <source>
        <strain evidence="1 2">MC64</strain>
        <plasmid evidence="2">pmc64a</plasmid>
    </source>
</reference>
<evidence type="ECO:0000313" key="2">
    <source>
        <dbReference type="Proteomes" id="UP000463871"/>
    </source>
</evidence>
<protein>
    <submittedName>
        <fullName evidence="1">Uncharacterized protein</fullName>
    </submittedName>
</protein>
<dbReference type="Proteomes" id="UP000463871">
    <property type="component" value="Plasmid pMC64A"/>
</dbReference>
<organism evidence="1 2">
    <name type="scientific">Aeromonas media</name>
    <dbReference type="NCBI Taxonomy" id="651"/>
    <lineage>
        <taxon>Bacteria</taxon>
        <taxon>Pseudomonadati</taxon>
        <taxon>Pseudomonadota</taxon>
        <taxon>Gammaproteobacteria</taxon>
        <taxon>Aeromonadales</taxon>
        <taxon>Aeromonadaceae</taxon>
        <taxon>Aeromonas</taxon>
    </lineage>
</organism>
<evidence type="ECO:0000313" key="1">
    <source>
        <dbReference type="EMBL" id="QHQ53544.1"/>
    </source>
</evidence>
<gene>
    <name evidence="1" type="ORF">GWI30_22035</name>
</gene>
<sequence length="48" mass="5374">MSNFKAYTLDSQTNFVFEGNNQDCEQFVTSLVKQMSASVQGYANFAVL</sequence>
<dbReference type="AlphaFoldDB" id="A0AAE6SMY1"/>
<name>A0AAE6SMY1_AERME</name>
<dbReference type="EMBL" id="CP047963">
    <property type="protein sequence ID" value="QHQ53544.1"/>
    <property type="molecule type" value="Genomic_DNA"/>
</dbReference>
<proteinExistence type="predicted"/>